<dbReference type="EMBL" id="BLKX01000001">
    <property type="protein sequence ID" value="GFG80338.1"/>
    <property type="molecule type" value="Genomic_DNA"/>
</dbReference>
<sequence>MSTDQHDPYDDFDRARRVLEAPKTAGLPGTEGQHRTDFARDRARVLHSAALRRLADKTQVVGPREGDTPRTRLTHSLEVAQIGRGMAIPLGCDLDLVELAGLAHDIGHPPYGHNGERALNEVAAEYGGFEGNAQNFRILTSLEPKVLDAQGRSAGLNLTRAALDAVTKYPWERTVGARKFGFYDDDRAAADWVRQGAPAGRTCLEAQVMDWADDVAYSVHDVEDGVVSERIDLRVLADENEAAELAKLGESEFPRLRADDLIQAAQRLSGLPVVASVGKYDATLTAAVALKRLTSELVGRFATAAIATTRATSGPRPLVRYQADLQVPDMVRAEVALLKILALQFIMSDPRHLETQAQQRERIHQVAQWLQAGAPHTLDPVFAAAFNAAADDGARLRVIVDQIASYTEGRLERIDAGQLGGPTA</sequence>
<dbReference type="Pfam" id="PF13286">
    <property type="entry name" value="HD_assoc"/>
    <property type="match status" value="1"/>
</dbReference>
<keyword evidence="5" id="KW-1185">Reference proteome</keyword>
<evidence type="ECO:0000256" key="2">
    <source>
        <dbReference type="HAMAP-Rule" id="MF_01212"/>
    </source>
</evidence>
<dbReference type="SMART" id="SM00471">
    <property type="entry name" value="HDc"/>
    <property type="match status" value="1"/>
</dbReference>
<dbReference type="Proteomes" id="UP000465240">
    <property type="component" value="Unassembled WGS sequence"/>
</dbReference>
<dbReference type="RefSeq" id="WP_120793396.1">
    <property type="nucleotide sequence ID" value="NZ_BLKX01000001.1"/>
</dbReference>
<dbReference type="Pfam" id="PF01966">
    <property type="entry name" value="HD"/>
    <property type="match status" value="1"/>
</dbReference>
<evidence type="ECO:0000313" key="5">
    <source>
        <dbReference type="Proteomes" id="UP000465240"/>
    </source>
</evidence>
<dbReference type="Gene3D" id="1.10.3210.10">
    <property type="entry name" value="Hypothetical protein af1432"/>
    <property type="match status" value="1"/>
</dbReference>
<dbReference type="SUPFAM" id="SSF109604">
    <property type="entry name" value="HD-domain/PDEase-like"/>
    <property type="match status" value="1"/>
</dbReference>
<dbReference type="NCBIfam" id="TIGR01353">
    <property type="entry name" value="dGTP_triPase"/>
    <property type="match status" value="1"/>
</dbReference>
<comment type="caution">
    <text evidence="4">The sequence shown here is derived from an EMBL/GenBank/DDBJ whole genome shotgun (WGS) entry which is preliminary data.</text>
</comment>
<reference evidence="4 5" key="1">
    <citation type="journal article" date="2019" name="Emerg. Microbes Infect.">
        <title>Comprehensive subspecies identification of 175 nontuberculous mycobacteria species based on 7547 genomic profiles.</title>
        <authorList>
            <person name="Matsumoto Y."/>
            <person name="Kinjo T."/>
            <person name="Motooka D."/>
            <person name="Nabeya D."/>
            <person name="Jung N."/>
            <person name="Uechi K."/>
            <person name="Horii T."/>
            <person name="Iida T."/>
            <person name="Fujita J."/>
            <person name="Nakamura S."/>
        </authorList>
    </citation>
    <scope>NUCLEOTIDE SEQUENCE [LARGE SCALE GENOMIC DNA]</scope>
    <source>
        <strain evidence="4 5">JCM 18565</strain>
    </source>
</reference>
<proteinExistence type="inferred from homology"/>
<dbReference type="PANTHER" id="PTHR11373:SF32">
    <property type="entry name" value="DEOXYGUANOSINETRIPHOSPHATE TRIPHOSPHOHYDROLASE"/>
    <property type="match status" value="1"/>
</dbReference>
<accession>A0ABQ1C791</accession>
<dbReference type="PANTHER" id="PTHR11373">
    <property type="entry name" value="DEOXYNUCLEOSIDE TRIPHOSPHATE TRIPHOSPHOHYDROLASE"/>
    <property type="match status" value="1"/>
</dbReference>
<dbReference type="HAMAP" id="MF_01212">
    <property type="entry name" value="dGTPase_type2"/>
    <property type="match status" value="1"/>
</dbReference>
<feature type="domain" description="HD" evidence="3">
    <location>
        <begin position="72"/>
        <end position="218"/>
    </location>
</feature>
<dbReference type="InterPro" id="IPR006674">
    <property type="entry name" value="HD_domain"/>
</dbReference>
<dbReference type="InterPro" id="IPR026875">
    <property type="entry name" value="PHydrolase_assoc_dom"/>
</dbReference>
<dbReference type="CDD" id="cd00077">
    <property type="entry name" value="HDc"/>
    <property type="match status" value="1"/>
</dbReference>
<dbReference type="InterPro" id="IPR006261">
    <property type="entry name" value="dGTPase"/>
</dbReference>
<name>A0ABQ1C791_9MYCO</name>
<dbReference type="InterPro" id="IPR050135">
    <property type="entry name" value="dGTPase-like"/>
</dbReference>
<gene>
    <name evidence="4" type="primary">dgt</name>
    <name evidence="4" type="ORF">MPRG_36140</name>
</gene>
<dbReference type="NCBIfam" id="NF002829">
    <property type="entry name" value="PRK03007.1"/>
    <property type="match status" value="1"/>
</dbReference>
<evidence type="ECO:0000256" key="1">
    <source>
        <dbReference type="ARBA" id="ARBA00022801"/>
    </source>
</evidence>
<keyword evidence="1 2" id="KW-0378">Hydrolase</keyword>
<organism evidence="4 5">
    <name type="scientific">Mycobacterium paragordonae</name>
    <dbReference type="NCBI Taxonomy" id="1389713"/>
    <lineage>
        <taxon>Bacteria</taxon>
        <taxon>Bacillati</taxon>
        <taxon>Actinomycetota</taxon>
        <taxon>Actinomycetes</taxon>
        <taxon>Mycobacteriales</taxon>
        <taxon>Mycobacteriaceae</taxon>
        <taxon>Mycobacterium</taxon>
    </lineage>
</organism>
<dbReference type="InterPro" id="IPR003607">
    <property type="entry name" value="HD/PDEase_dom"/>
</dbReference>
<comment type="similarity">
    <text evidence="2">Belongs to the dGTPase family. Type 2 subfamily.</text>
</comment>
<evidence type="ECO:0000259" key="3">
    <source>
        <dbReference type="PROSITE" id="PS51831"/>
    </source>
</evidence>
<protein>
    <recommendedName>
        <fullName evidence="2">Deoxyguanosinetriphosphate triphosphohydrolase-like protein</fullName>
    </recommendedName>
</protein>
<dbReference type="PROSITE" id="PS51831">
    <property type="entry name" value="HD"/>
    <property type="match status" value="1"/>
</dbReference>
<evidence type="ECO:0000313" key="4">
    <source>
        <dbReference type="EMBL" id="GFG80338.1"/>
    </source>
</evidence>
<dbReference type="InterPro" id="IPR023023">
    <property type="entry name" value="dNTPase_2"/>
</dbReference>